<dbReference type="GO" id="GO:0017150">
    <property type="term" value="F:tRNA dihydrouridine synthase activity"/>
    <property type="evidence" value="ECO:0007669"/>
    <property type="project" value="InterPro"/>
</dbReference>
<dbReference type="EMBL" id="AP025739">
    <property type="protein sequence ID" value="BDI32725.1"/>
    <property type="molecule type" value="Genomic_DNA"/>
</dbReference>
<gene>
    <name evidence="14" type="primary">dusB</name>
    <name evidence="14" type="ORF">CCAX7_47760</name>
</gene>
<comment type="catalytic activity">
    <reaction evidence="9">
        <text>a 5,6-dihydrouridine in tRNA + NADP(+) = a uridine in tRNA + NADPH + H(+)</text>
        <dbReference type="Rhea" id="RHEA:23624"/>
        <dbReference type="Rhea" id="RHEA-COMP:13339"/>
        <dbReference type="Rhea" id="RHEA-COMP:13887"/>
        <dbReference type="ChEBI" id="CHEBI:15378"/>
        <dbReference type="ChEBI" id="CHEBI:57783"/>
        <dbReference type="ChEBI" id="CHEBI:58349"/>
        <dbReference type="ChEBI" id="CHEBI:65315"/>
        <dbReference type="ChEBI" id="CHEBI:74443"/>
    </reaction>
</comment>
<evidence type="ECO:0000313" key="14">
    <source>
        <dbReference type="EMBL" id="BDI32725.1"/>
    </source>
</evidence>
<evidence type="ECO:0000256" key="9">
    <source>
        <dbReference type="ARBA" id="ARBA00048205"/>
    </source>
</evidence>
<evidence type="ECO:0000256" key="10">
    <source>
        <dbReference type="ARBA" id="ARBA00048802"/>
    </source>
</evidence>
<evidence type="ECO:0000256" key="3">
    <source>
        <dbReference type="ARBA" id="ARBA00022630"/>
    </source>
</evidence>
<evidence type="ECO:0000256" key="5">
    <source>
        <dbReference type="ARBA" id="ARBA00022694"/>
    </source>
</evidence>
<keyword evidence="5 11" id="KW-0819">tRNA processing</keyword>
<dbReference type="InterPro" id="IPR013785">
    <property type="entry name" value="Aldolase_TIM"/>
</dbReference>
<dbReference type="Gene3D" id="3.20.20.70">
    <property type="entry name" value="Aldolase class I"/>
    <property type="match status" value="1"/>
</dbReference>
<evidence type="ECO:0000313" key="15">
    <source>
        <dbReference type="Proteomes" id="UP000287394"/>
    </source>
</evidence>
<dbReference type="KEGG" id="ccot:CCAX7_47760"/>
<dbReference type="SUPFAM" id="SSF51395">
    <property type="entry name" value="FMN-linked oxidoreductases"/>
    <property type="match status" value="1"/>
</dbReference>
<dbReference type="PANTHER" id="PTHR45846">
    <property type="entry name" value="TRNA-DIHYDROURIDINE(47) SYNTHASE [NAD(P)(+)]-LIKE"/>
    <property type="match status" value="1"/>
</dbReference>
<dbReference type="RefSeq" id="WP_218025486.1">
    <property type="nucleotide sequence ID" value="NZ_AP025739.1"/>
</dbReference>
<evidence type="ECO:0000256" key="4">
    <source>
        <dbReference type="ARBA" id="ARBA00022643"/>
    </source>
</evidence>
<feature type="binding site" evidence="13">
    <location>
        <position position="81"/>
    </location>
    <ligand>
        <name>FMN</name>
        <dbReference type="ChEBI" id="CHEBI:58210"/>
    </ligand>
</feature>
<proteinExistence type="inferred from homology"/>
<protein>
    <recommendedName>
        <fullName evidence="11">tRNA-dihydrouridine synthase</fullName>
        <ecNumber evidence="11">1.3.1.-</ecNumber>
    </recommendedName>
</protein>
<keyword evidence="3 11" id="KW-0285">Flavoprotein</keyword>
<evidence type="ECO:0000256" key="8">
    <source>
        <dbReference type="ARBA" id="ARBA00023002"/>
    </source>
</evidence>
<keyword evidence="8 11" id="KW-0560">Oxidoreductase</keyword>
<dbReference type="FunCoup" id="A0A402CQA0">
    <property type="interactions" value="559"/>
</dbReference>
<evidence type="ECO:0000256" key="7">
    <source>
        <dbReference type="ARBA" id="ARBA00022884"/>
    </source>
</evidence>
<dbReference type="InterPro" id="IPR024036">
    <property type="entry name" value="tRNA-dHydroUridine_Synthase_C"/>
</dbReference>
<dbReference type="InterPro" id="IPR001269">
    <property type="entry name" value="DUS_fam"/>
</dbReference>
<dbReference type="PANTHER" id="PTHR45846:SF1">
    <property type="entry name" value="TRNA-DIHYDROURIDINE(47) SYNTHASE [NAD(P)(+)]-LIKE"/>
    <property type="match status" value="1"/>
</dbReference>
<comment type="function">
    <text evidence="1 11">Catalyzes the synthesis of 5,6-dihydrouridine (D), a modified base found in the D-loop of most tRNAs, via the reduction of the C5-C6 double bond in target uridines.</text>
</comment>
<evidence type="ECO:0000256" key="2">
    <source>
        <dbReference type="ARBA" id="ARBA00022555"/>
    </source>
</evidence>
<comment type="similarity">
    <text evidence="11">Belongs to the dus family.</text>
</comment>
<keyword evidence="2" id="KW-0820">tRNA-binding</keyword>
<dbReference type="Proteomes" id="UP000287394">
    <property type="component" value="Chromosome"/>
</dbReference>
<organism evidence="14 15">
    <name type="scientific">Capsulimonas corticalis</name>
    <dbReference type="NCBI Taxonomy" id="2219043"/>
    <lineage>
        <taxon>Bacteria</taxon>
        <taxon>Bacillati</taxon>
        <taxon>Armatimonadota</taxon>
        <taxon>Armatimonadia</taxon>
        <taxon>Capsulimonadales</taxon>
        <taxon>Capsulimonadaceae</taxon>
        <taxon>Capsulimonas</taxon>
    </lineage>
</organism>
<dbReference type="NCBIfam" id="TIGR00737">
    <property type="entry name" value="nifR3_yhdG"/>
    <property type="match status" value="1"/>
</dbReference>
<dbReference type="CDD" id="cd02801">
    <property type="entry name" value="DUS_like_FMN"/>
    <property type="match status" value="1"/>
</dbReference>
<keyword evidence="15" id="KW-1185">Reference proteome</keyword>
<sequence length="334" mass="36064">MSLIQTTPLQPLRIGPITIDTPLVLAPMAGVTSHAFRLLCKQYGVGLVVTELLSSHAIHYKNAKTFGMFDWNDAERPVSVQLFGGDPAMMAEAAQVVEAAGADIVDLNMGCWVPKVAKTGAGATLLKDVCLAQSVVKAMVDAVKIPVTVKIRSGWDSTQTTGIEFAQRAQDAGAAAIAVHARFASQGFTGHADWSIIRRVKDIVTIPVIGNGDVETAEDAKRMFEETGCDAVMIGRAAMGNPWIFADVKRFLTTGEHLPPPTLDERITASLFHLTTMAADPHVGEERAVKEMRGLITHYFKGFNGVSALRALLVKANSIQEVTDLLHHERRRSA</sequence>
<comment type="catalytic activity">
    <reaction evidence="10">
        <text>a 5,6-dihydrouridine in tRNA + NAD(+) = a uridine in tRNA + NADH + H(+)</text>
        <dbReference type="Rhea" id="RHEA:54452"/>
        <dbReference type="Rhea" id="RHEA-COMP:13339"/>
        <dbReference type="Rhea" id="RHEA-COMP:13887"/>
        <dbReference type="ChEBI" id="CHEBI:15378"/>
        <dbReference type="ChEBI" id="CHEBI:57540"/>
        <dbReference type="ChEBI" id="CHEBI:57945"/>
        <dbReference type="ChEBI" id="CHEBI:65315"/>
        <dbReference type="ChEBI" id="CHEBI:74443"/>
    </reaction>
</comment>
<feature type="binding site" evidence="13">
    <location>
        <position position="180"/>
    </location>
    <ligand>
        <name>FMN</name>
        <dbReference type="ChEBI" id="CHEBI:58210"/>
    </ligand>
</feature>
<feature type="binding site" evidence="13">
    <location>
        <begin position="27"/>
        <end position="29"/>
    </location>
    <ligand>
        <name>FMN</name>
        <dbReference type="ChEBI" id="CHEBI:58210"/>
    </ligand>
</feature>
<dbReference type="PIRSF" id="PIRSF006621">
    <property type="entry name" value="Dus"/>
    <property type="match status" value="1"/>
</dbReference>
<keyword evidence="6" id="KW-0521">NADP</keyword>
<feature type="active site" description="Proton donor" evidence="12">
    <location>
        <position position="111"/>
    </location>
</feature>
<keyword evidence="13" id="KW-0547">Nucleotide-binding</keyword>
<evidence type="ECO:0000256" key="1">
    <source>
        <dbReference type="ARBA" id="ARBA00002790"/>
    </source>
</evidence>
<evidence type="ECO:0000256" key="11">
    <source>
        <dbReference type="PIRNR" id="PIRNR006621"/>
    </source>
</evidence>
<evidence type="ECO:0000256" key="6">
    <source>
        <dbReference type="ARBA" id="ARBA00022857"/>
    </source>
</evidence>
<feature type="binding site" evidence="13">
    <location>
        <begin position="235"/>
        <end position="236"/>
    </location>
    <ligand>
        <name>FMN</name>
        <dbReference type="ChEBI" id="CHEBI:58210"/>
    </ligand>
</feature>
<dbReference type="Gene3D" id="1.10.1200.80">
    <property type="entry name" value="Putative flavin oxidoreducatase, domain 2"/>
    <property type="match status" value="1"/>
</dbReference>
<comment type="cofactor">
    <cofactor evidence="11 13">
        <name>FMN</name>
        <dbReference type="ChEBI" id="CHEBI:58210"/>
    </cofactor>
</comment>
<dbReference type="GO" id="GO:0050660">
    <property type="term" value="F:flavin adenine dinucleotide binding"/>
    <property type="evidence" value="ECO:0007669"/>
    <property type="project" value="InterPro"/>
</dbReference>
<dbReference type="InterPro" id="IPR035587">
    <property type="entry name" value="DUS-like_FMN-bd"/>
</dbReference>
<dbReference type="InterPro" id="IPR004652">
    <property type="entry name" value="DusB-like"/>
</dbReference>
<keyword evidence="7" id="KW-0694">RNA-binding</keyword>
<name>A0A402CQA0_9BACT</name>
<dbReference type="GO" id="GO:0000049">
    <property type="term" value="F:tRNA binding"/>
    <property type="evidence" value="ECO:0007669"/>
    <property type="project" value="UniProtKB-KW"/>
</dbReference>
<dbReference type="Pfam" id="PF01207">
    <property type="entry name" value="Dus"/>
    <property type="match status" value="1"/>
</dbReference>
<dbReference type="AlphaFoldDB" id="A0A402CQA0"/>
<dbReference type="EC" id="1.3.1.-" evidence="11"/>
<evidence type="ECO:0000256" key="12">
    <source>
        <dbReference type="PIRSR" id="PIRSR006621-1"/>
    </source>
</evidence>
<accession>A0A402CQA0</accession>
<evidence type="ECO:0000256" key="13">
    <source>
        <dbReference type="PIRSR" id="PIRSR006621-2"/>
    </source>
</evidence>
<feature type="binding site" evidence="13">
    <location>
        <position position="150"/>
    </location>
    <ligand>
        <name>FMN</name>
        <dbReference type="ChEBI" id="CHEBI:58210"/>
    </ligand>
</feature>
<keyword evidence="4 11" id="KW-0288">FMN</keyword>
<reference evidence="14 15" key="1">
    <citation type="journal article" date="2019" name="Int. J. Syst. Evol. Microbiol.">
        <title>Capsulimonas corticalis gen. nov., sp. nov., an aerobic capsulated bacterium, of a novel bacterial order, Capsulimonadales ord. nov., of the class Armatimonadia of the phylum Armatimonadetes.</title>
        <authorList>
            <person name="Li J."/>
            <person name="Kudo C."/>
            <person name="Tonouchi A."/>
        </authorList>
    </citation>
    <scope>NUCLEOTIDE SEQUENCE [LARGE SCALE GENOMIC DNA]</scope>
    <source>
        <strain evidence="14 15">AX-7</strain>
    </source>
</reference>